<keyword evidence="8" id="KW-1185">Reference proteome</keyword>
<evidence type="ECO:0000256" key="2">
    <source>
        <dbReference type="ARBA" id="ARBA00022723"/>
    </source>
</evidence>
<dbReference type="GO" id="GO:0046872">
    <property type="term" value="F:metal ion binding"/>
    <property type="evidence" value="ECO:0007669"/>
    <property type="project" value="UniProtKB-KW"/>
</dbReference>
<keyword evidence="2 5" id="KW-0479">Metal-binding</keyword>
<keyword evidence="4 5" id="KW-0408">Iron</keyword>
<evidence type="ECO:0000256" key="1">
    <source>
        <dbReference type="ARBA" id="ARBA00022617"/>
    </source>
</evidence>
<dbReference type="GO" id="GO:0020037">
    <property type="term" value="F:heme binding"/>
    <property type="evidence" value="ECO:0007669"/>
    <property type="project" value="InterPro"/>
</dbReference>
<dbReference type="InterPro" id="IPR009056">
    <property type="entry name" value="Cyt_c-like_dom"/>
</dbReference>
<dbReference type="AlphaFoldDB" id="A0A6P0UDC6"/>
<dbReference type="PANTHER" id="PTHR46580:SF4">
    <property type="entry name" value="ATP_GTP-BINDING PROTEIN"/>
    <property type="match status" value="1"/>
</dbReference>
<keyword evidence="3" id="KW-0732">Signal</keyword>
<evidence type="ECO:0000256" key="5">
    <source>
        <dbReference type="PROSITE-ProRule" id="PRU00433"/>
    </source>
</evidence>
<dbReference type="PANTHER" id="PTHR46580">
    <property type="entry name" value="SENSOR KINASE-RELATED"/>
    <property type="match status" value="1"/>
</dbReference>
<feature type="domain" description="Cytochrome c" evidence="6">
    <location>
        <begin position="24"/>
        <end position="115"/>
    </location>
</feature>
<dbReference type="EMBL" id="JAABOP010000004">
    <property type="protein sequence ID" value="NER11271.1"/>
    <property type="molecule type" value="Genomic_DNA"/>
</dbReference>
<comment type="caution">
    <text evidence="7">The sequence shown here is derived from an EMBL/GenBank/DDBJ whole genome shotgun (WGS) entry which is preliminary data.</text>
</comment>
<evidence type="ECO:0000256" key="4">
    <source>
        <dbReference type="ARBA" id="ARBA00023004"/>
    </source>
</evidence>
<evidence type="ECO:0000313" key="8">
    <source>
        <dbReference type="Proteomes" id="UP000468443"/>
    </source>
</evidence>
<evidence type="ECO:0000259" key="6">
    <source>
        <dbReference type="PROSITE" id="PS51007"/>
    </source>
</evidence>
<dbReference type="Proteomes" id="UP000468443">
    <property type="component" value="Unassembled WGS sequence"/>
</dbReference>
<accession>A0A6P0UDC6</accession>
<dbReference type="SUPFAM" id="SSF69318">
    <property type="entry name" value="Integrin alpha N-terminal domain"/>
    <property type="match status" value="1"/>
</dbReference>
<name>A0A6P0UDC6_9FLAO</name>
<protein>
    <recommendedName>
        <fullName evidence="6">Cytochrome c domain-containing protein</fullName>
    </recommendedName>
</protein>
<evidence type="ECO:0000313" key="7">
    <source>
        <dbReference type="EMBL" id="NER11271.1"/>
    </source>
</evidence>
<keyword evidence="1 5" id="KW-0349">Heme</keyword>
<reference evidence="7 8" key="1">
    <citation type="submission" date="2020-01" db="EMBL/GenBank/DDBJ databases">
        <title>Muriicola jejuensis KCTC 22299.</title>
        <authorList>
            <person name="Wang G."/>
        </authorList>
    </citation>
    <scope>NUCLEOTIDE SEQUENCE [LARGE SCALE GENOMIC DNA]</scope>
    <source>
        <strain evidence="7 8">KCTC 22299</strain>
    </source>
</reference>
<dbReference type="InterPro" id="IPR028994">
    <property type="entry name" value="Integrin_alpha_N"/>
</dbReference>
<dbReference type="SUPFAM" id="SSF46626">
    <property type="entry name" value="Cytochrome c"/>
    <property type="match status" value="1"/>
</dbReference>
<dbReference type="Pfam" id="PF13517">
    <property type="entry name" value="FG-GAP_3"/>
    <property type="match status" value="1"/>
</dbReference>
<organism evidence="7 8">
    <name type="scientific">Muriicola jejuensis</name>
    <dbReference type="NCBI Taxonomy" id="504488"/>
    <lineage>
        <taxon>Bacteria</taxon>
        <taxon>Pseudomonadati</taxon>
        <taxon>Bacteroidota</taxon>
        <taxon>Flavobacteriia</taxon>
        <taxon>Flavobacteriales</taxon>
        <taxon>Flavobacteriaceae</taxon>
        <taxon>Muriicola</taxon>
    </lineage>
</organism>
<dbReference type="GO" id="GO:0009055">
    <property type="term" value="F:electron transfer activity"/>
    <property type="evidence" value="ECO:0007669"/>
    <property type="project" value="InterPro"/>
</dbReference>
<dbReference type="InterPro" id="IPR013517">
    <property type="entry name" value="FG-GAP"/>
</dbReference>
<evidence type="ECO:0000256" key="3">
    <source>
        <dbReference type="ARBA" id="ARBA00022729"/>
    </source>
</evidence>
<dbReference type="Gene3D" id="2.130.10.130">
    <property type="entry name" value="Integrin alpha, N-terminal"/>
    <property type="match status" value="1"/>
</dbReference>
<dbReference type="RefSeq" id="WP_163693727.1">
    <property type="nucleotide sequence ID" value="NZ_FXTW01000003.1"/>
</dbReference>
<sequence>MDTGSIYALYLTLCLLLLSSCGTGREERQVQLYETHCANCHIAPQIDHLPRKIWEEAILPDMGARMGIRDKGYDPLAGLSYEEMEAVIRTGIYPLTPTIAQEDWALLKEYILEQAPDSLPQIRISVEAGELEKFKSVLQSFSGPIKRSYAYLEFKPSLGKMIMGDMRGELMSYSPAEGLKELGYFTSLVVAYEPGEEHAFITTIGNIHPSALSRGTVYEIRGTDTLQVVHPLHRPVHTLAEDLNGDGQEELVISEFGDLTGELSLSVKNASGKYEKRTLLNQPGTIRVVSRDMDNDGLLDLVALTSQGDESITILFQKKNLSFEAHKVIRFNPVYGSSWFELMDYEGDGDLDIVTVHGDNADKSYVAKPYHGMRLHLNDGLNNFTKVFFYPMYGATRVLASDFDQDGDMDFGLLSTFPDYENAPDRTFLFLDNTDPAAYQFETFKVADSDKAKWFLMDKGDIDGDGDLDIIVSSFTLPFVPAPQDLQNRWKEFGIDLMILENQLTP</sequence>
<proteinExistence type="predicted"/>
<gene>
    <name evidence="7" type="ORF">GWK09_12125</name>
</gene>
<dbReference type="PROSITE" id="PS51007">
    <property type="entry name" value="CYTC"/>
    <property type="match status" value="1"/>
</dbReference>
<dbReference type="InterPro" id="IPR036909">
    <property type="entry name" value="Cyt_c-like_dom_sf"/>
</dbReference>